<dbReference type="AlphaFoldDB" id="A0A1F6CX11"/>
<evidence type="ECO:0000313" key="9">
    <source>
        <dbReference type="Proteomes" id="UP000176863"/>
    </source>
</evidence>
<dbReference type="InterPro" id="IPR007267">
    <property type="entry name" value="GtrA_DPMS_TM"/>
</dbReference>
<comment type="similarity">
    <text evidence="2">Belongs to the GtrA family.</text>
</comment>
<evidence type="ECO:0000256" key="5">
    <source>
        <dbReference type="ARBA" id="ARBA00023136"/>
    </source>
</evidence>
<dbReference type="STRING" id="1798480.A2851_02325"/>
<reference evidence="8 9" key="1">
    <citation type="journal article" date="2016" name="Nat. Commun.">
        <title>Thousands of microbial genomes shed light on interconnected biogeochemical processes in an aquifer system.</title>
        <authorList>
            <person name="Anantharaman K."/>
            <person name="Brown C.T."/>
            <person name="Hug L.A."/>
            <person name="Sharon I."/>
            <person name="Castelle C.J."/>
            <person name="Probst A.J."/>
            <person name="Thomas B.C."/>
            <person name="Singh A."/>
            <person name="Wilkins M.J."/>
            <person name="Karaoz U."/>
            <person name="Brodie E.L."/>
            <person name="Williams K.H."/>
            <person name="Hubbard S.S."/>
            <person name="Banfield J.F."/>
        </authorList>
    </citation>
    <scope>NUCLEOTIDE SEQUENCE [LARGE SCALE GENOMIC DNA]</scope>
</reference>
<dbReference type="PANTHER" id="PTHR38459">
    <property type="entry name" value="PROPHAGE BACTOPRENOL-LINKED GLUCOSE TRANSLOCASE HOMOLOG"/>
    <property type="match status" value="1"/>
</dbReference>
<keyword evidence="3 6" id="KW-0812">Transmembrane</keyword>
<evidence type="ECO:0000256" key="6">
    <source>
        <dbReference type="SAM" id="Phobius"/>
    </source>
</evidence>
<evidence type="ECO:0000256" key="1">
    <source>
        <dbReference type="ARBA" id="ARBA00004141"/>
    </source>
</evidence>
<comment type="caution">
    <text evidence="8">The sequence shown here is derived from an EMBL/GenBank/DDBJ whole genome shotgun (WGS) entry which is preliminary data.</text>
</comment>
<dbReference type="GO" id="GO:0000271">
    <property type="term" value="P:polysaccharide biosynthetic process"/>
    <property type="evidence" value="ECO:0007669"/>
    <property type="project" value="InterPro"/>
</dbReference>
<comment type="subcellular location">
    <subcellularLocation>
        <location evidence="1">Membrane</location>
        <topology evidence="1">Multi-pass membrane protein</topology>
    </subcellularLocation>
</comment>
<feature type="domain" description="GtrA/DPMS transmembrane" evidence="7">
    <location>
        <begin position="20"/>
        <end position="136"/>
    </location>
</feature>
<accession>A0A1F6CX11</accession>
<keyword evidence="4 6" id="KW-1133">Transmembrane helix</keyword>
<keyword evidence="5 6" id="KW-0472">Membrane</keyword>
<evidence type="ECO:0000256" key="3">
    <source>
        <dbReference type="ARBA" id="ARBA00022692"/>
    </source>
</evidence>
<evidence type="ECO:0000313" key="8">
    <source>
        <dbReference type="EMBL" id="OGG53699.1"/>
    </source>
</evidence>
<evidence type="ECO:0000256" key="2">
    <source>
        <dbReference type="ARBA" id="ARBA00009399"/>
    </source>
</evidence>
<evidence type="ECO:0000259" key="7">
    <source>
        <dbReference type="Pfam" id="PF04138"/>
    </source>
</evidence>
<gene>
    <name evidence="8" type="ORF">A2851_02325</name>
</gene>
<feature type="transmembrane region" description="Helical" evidence="6">
    <location>
        <begin position="113"/>
        <end position="134"/>
    </location>
</feature>
<proteinExistence type="inferred from homology"/>
<feature type="transmembrane region" description="Helical" evidence="6">
    <location>
        <begin position="21"/>
        <end position="39"/>
    </location>
</feature>
<dbReference type="Pfam" id="PF04138">
    <property type="entry name" value="GtrA_DPMS_TM"/>
    <property type="match status" value="1"/>
</dbReference>
<dbReference type="GO" id="GO:0005886">
    <property type="term" value="C:plasma membrane"/>
    <property type="evidence" value="ECO:0007669"/>
    <property type="project" value="TreeGrafter"/>
</dbReference>
<feature type="transmembrane region" description="Helical" evidence="6">
    <location>
        <begin position="45"/>
        <end position="65"/>
    </location>
</feature>
<dbReference type="EMBL" id="MFKT01000009">
    <property type="protein sequence ID" value="OGG53699.1"/>
    <property type="molecule type" value="Genomic_DNA"/>
</dbReference>
<organism evidence="8 9">
    <name type="scientific">Candidatus Kaiserbacteria bacterium RIFCSPHIGHO2_01_FULL_53_29</name>
    <dbReference type="NCBI Taxonomy" id="1798480"/>
    <lineage>
        <taxon>Bacteria</taxon>
        <taxon>Candidatus Kaiseribacteriota</taxon>
    </lineage>
</organism>
<dbReference type="Proteomes" id="UP000176863">
    <property type="component" value="Unassembled WGS sequence"/>
</dbReference>
<sequence>MQTLRSLIAHVWPERFKIVRYIISGSTAAVTNIGTLYILTEFFHIWYLYASVVAVCVAMVVSFTLQKFWTFRDRRTEHIHRQAVRYFFIVLGNLLLNTGLVFCLVEYAKWPPVAAQFFASLLIAFESFFSYKFLVFHSRWKNPELEERAPS</sequence>
<evidence type="ECO:0000256" key="4">
    <source>
        <dbReference type="ARBA" id="ARBA00022989"/>
    </source>
</evidence>
<name>A0A1F6CX11_9BACT</name>
<protein>
    <recommendedName>
        <fullName evidence="7">GtrA/DPMS transmembrane domain-containing protein</fullName>
    </recommendedName>
</protein>
<dbReference type="InterPro" id="IPR051401">
    <property type="entry name" value="GtrA_CellWall_Glycosyl"/>
</dbReference>
<dbReference type="PANTHER" id="PTHR38459:SF1">
    <property type="entry name" value="PROPHAGE BACTOPRENOL-LINKED GLUCOSE TRANSLOCASE HOMOLOG"/>
    <property type="match status" value="1"/>
</dbReference>
<feature type="transmembrane region" description="Helical" evidence="6">
    <location>
        <begin position="86"/>
        <end position="107"/>
    </location>
</feature>